<dbReference type="Gene3D" id="3.10.620.30">
    <property type="match status" value="1"/>
</dbReference>
<protein>
    <submittedName>
        <fullName evidence="3">Transglutaminase family protein</fullName>
    </submittedName>
</protein>
<evidence type="ECO:0000256" key="1">
    <source>
        <dbReference type="SAM" id="Phobius"/>
    </source>
</evidence>
<proteinExistence type="predicted"/>
<feature type="domain" description="Transglutaminase-like" evidence="2">
    <location>
        <begin position="354"/>
        <end position="425"/>
    </location>
</feature>
<name>A0A0G1CN20_9BACT</name>
<dbReference type="InterPro" id="IPR002931">
    <property type="entry name" value="Transglutaminase-like"/>
</dbReference>
<keyword evidence="1" id="KW-0472">Membrane</keyword>
<dbReference type="PANTHER" id="PTHR33490">
    <property type="entry name" value="BLR5614 PROTEIN-RELATED"/>
    <property type="match status" value="1"/>
</dbReference>
<organism evidence="3 4">
    <name type="scientific">Candidatus Gottesmanbacteria bacterium GW2011_GWB1_43_11</name>
    <dbReference type="NCBI Taxonomy" id="1618446"/>
    <lineage>
        <taxon>Bacteria</taxon>
        <taxon>Candidatus Gottesmaniibacteriota</taxon>
    </lineage>
</organism>
<comment type="caution">
    <text evidence="3">The sequence shown here is derived from an EMBL/GenBank/DDBJ whole genome shotgun (WGS) entry which is preliminary data.</text>
</comment>
<dbReference type="Pfam" id="PF01841">
    <property type="entry name" value="Transglut_core"/>
    <property type="match status" value="1"/>
</dbReference>
<evidence type="ECO:0000313" key="3">
    <source>
        <dbReference type="EMBL" id="KKS87120.1"/>
    </source>
</evidence>
<dbReference type="PANTHER" id="PTHR33490:SF6">
    <property type="entry name" value="SLL1049 PROTEIN"/>
    <property type="match status" value="1"/>
</dbReference>
<dbReference type="InterPro" id="IPR038765">
    <property type="entry name" value="Papain-like_cys_pep_sf"/>
</dbReference>
<sequence length="615" mass="69483">MSSREPSNNLTTKTMKLKLLFFLVLLFALVNYSTKKVFAADFDFAYDVSYTVATSSRTRVDQNITITNRVSNYYTSKYTLVIASDNVENVQASDPMGEIIPEVTRTSRETSISLIFNAKVVGQNQKLKFKLSYDSLDIAQKKGRIWEVIIPGIDKTEEIADYTVRLTVPPDFGQLAYRSPQSAVAGVWTWSEFGGRGITVAYGDYQNFNYNLIYHLENLNSRAEIQEITLPPDTELQKVVINRLSELPLNVKLDRDGNWLAQYRLNPREKKKIVAEGNILIFPNFQLPAKKLSAAEVKLYTQSQPYWEQTPEIKALAQKLKTPRAIYDYVVNTLNYDYQRLKPGIERLGATKALASPQSAVCTEFSDLFIALARTAGIPARELHGYAYTTNSRLQPLSLGNDILHAWPEYYDEVTKTWIQVDPTWENTTKGVDYFTKLDFNHITFAILGEKSDYPYPAGAFKGDTDTKDVFMDFSNTPIDLPEPQYQVRFDFPTRAVSGQKLSGKIRLQNTGSVLLEPKNADMTTTLKFTSSLTEVTAVPPFGTLEIPFKVTSEPAFKTSTGKIELNLNGSQFDQTVTLRPFYWAYLPWAGFIFVAILVSFVILGRHGPKTAHPN</sequence>
<reference evidence="3 4" key="1">
    <citation type="journal article" date="2015" name="Nature">
        <title>rRNA introns, odd ribosomes, and small enigmatic genomes across a large radiation of phyla.</title>
        <authorList>
            <person name="Brown C.T."/>
            <person name="Hug L.A."/>
            <person name="Thomas B.C."/>
            <person name="Sharon I."/>
            <person name="Castelle C.J."/>
            <person name="Singh A."/>
            <person name="Wilkins M.J."/>
            <person name="Williams K.H."/>
            <person name="Banfield J.F."/>
        </authorList>
    </citation>
    <scope>NUCLEOTIDE SEQUENCE [LARGE SCALE GENOMIC DNA]</scope>
</reference>
<dbReference type="Proteomes" id="UP000034050">
    <property type="component" value="Unassembled WGS sequence"/>
</dbReference>
<dbReference type="SUPFAM" id="SSF54001">
    <property type="entry name" value="Cysteine proteinases"/>
    <property type="match status" value="1"/>
</dbReference>
<keyword evidence="1" id="KW-0812">Transmembrane</keyword>
<gene>
    <name evidence="3" type="ORF">UV61_C0004G0046</name>
</gene>
<dbReference type="STRING" id="1618446.UV61_C0004G0046"/>
<dbReference type="SMART" id="SM00460">
    <property type="entry name" value="TGc"/>
    <property type="match status" value="1"/>
</dbReference>
<accession>A0A0G1CN20</accession>
<evidence type="ECO:0000259" key="2">
    <source>
        <dbReference type="SMART" id="SM00460"/>
    </source>
</evidence>
<dbReference type="AlphaFoldDB" id="A0A0G1CN20"/>
<evidence type="ECO:0000313" key="4">
    <source>
        <dbReference type="Proteomes" id="UP000034050"/>
    </source>
</evidence>
<feature type="transmembrane region" description="Helical" evidence="1">
    <location>
        <begin position="583"/>
        <end position="604"/>
    </location>
</feature>
<dbReference type="EMBL" id="LCFD01000004">
    <property type="protein sequence ID" value="KKS87120.1"/>
    <property type="molecule type" value="Genomic_DNA"/>
</dbReference>
<keyword evidence="1" id="KW-1133">Transmembrane helix</keyword>